<dbReference type="InterPro" id="IPR027417">
    <property type="entry name" value="P-loop_NTPase"/>
</dbReference>
<proteinExistence type="predicted"/>
<dbReference type="Proteomes" id="UP000638648">
    <property type="component" value="Unassembled WGS sequence"/>
</dbReference>
<sequence>MATAHLIYGYIGTGKTTFARKLERDVAAVRFTSDEWLTTLFGDDEEAIKPDVATVNARLAAAMQPVWTRCLVLGLDVILDLGFWSRADRDAVRKVVEECGADRRLYHVRCDDETAWRRVESRNADPSGSIRMVRNTFDVLKERVEPLGPDEPHRVVET</sequence>
<keyword evidence="2" id="KW-1185">Reference proteome</keyword>
<keyword evidence="1" id="KW-0418">Kinase</keyword>
<evidence type="ECO:0000313" key="1">
    <source>
        <dbReference type="EMBL" id="MBE1612563.1"/>
    </source>
</evidence>
<evidence type="ECO:0000313" key="2">
    <source>
        <dbReference type="Proteomes" id="UP000638648"/>
    </source>
</evidence>
<dbReference type="SUPFAM" id="SSF52540">
    <property type="entry name" value="P-loop containing nucleoside triphosphate hydrolases"/>
    <property type="match status" value="1"/>
</dbReference>
<gene>
    <name evidence="1" type="ORF">HEB94_009411</name>
</gene>
<dbReference type="GO" id="GO:0016301">
    <property type="term" value="F:kinase activity"/>
    <property type="evidence" value="ECO:0007669"/>
    <property type="project" value="UniProtKB-KW"/>
</dbReference>
<protein>
    <submittedName>
        <fullName evidence="1">Kinase</fullName>
    </submittedName>
</protein>
<dbReference type="Pfam" id="PF13671">
    <property type="entry name" value="AAA_33"/>
    <property type="match status" value="1"/>
</dbReference>
<keyword evidence="1" id="KW-0808">Transferase</keyword>
<dbReference type="EMBL" id="JADBEM010000001">
    <property type="protein sequence ID" value="MBE1612563.1"/>
    <property type="molecule type" value="Genomic_DNA"/>
</dbReference>
<comment type="caution">
    <text evidence="1">The sequence shown here is derived from an EMBL/GenBank/DDBJ whole genome shotgun (WGS) entry which is preliminary data.</text>
</comment>
<dbReference type="Gene3D" id="3.40.50.300">
    <property type="entry name" value="P-loop containing nucleotide triphosphate hydrolases"/>
    <property type="match status" value="1"/>
</dbReference>
<name>A0A927N7S0_9ACTN</name>
<accession>A0A927N7S0</accession>
<reference evidence="1" key="1">
    <citation type="submission" date="2020-10" db="EMBL/GenBank/DDBJ databases">
        <title>Sequencing the genomes of 1000 actinobacteria strains.</title>
        <authorList>
            <person name="Klenk H.-P."/>
        </authorList>
    </citation>
    <scope>NUCLEOTIDE SEQUENCE</scope>
    <source>
        <strain evidence="1">DSM 45354</strain>
    </source>
</reference>
<dbReference type="RefSeq" id="WP_192755589.1">
    <property type="nucleotide sequence ID" value="NZ_BAABJL010000194.1"/>
</dbReference>
<organism evidence="1 2">
    <name type="scientific">Actinopolymorpha pittospori</name>
    <dbReference type="NCBI Taxonomy" id="648752"/>
    <lineage>
        <taxon>Bacteria</taxon>
        <taxon>Bacillati</taxon>
        <taxon>Actinomycetota</taxon>
        <taxon>Actinomycetes</taxon>
        <taxon>Propionibacteriales</taxon>
        <taxon>Actinopolymorphaceae</taxon>
        <taxon>Actinopolymorpha</taxon>
    </lineage>
</organism>
<dbReference type="AlphaFoldDB" id="A0A927N7S0"/>